<comment type="caution">
    <text evidence="2">The sequence shown here is derived from an EMBL/GenBank/DDBJ whole genome shotgun (WGS) entry which is preliminary data.</text>
</comment>
<proteinExistence type="predicted"/>
<organism evidence="2 3">
    <name type="scientific">Adineta steineri</name>
    <dbReference type="NCBI Taxonomy" id="433720"/>
    <lineage>
        <taxon>Eukaryota</taxon>
        <taxon>Metazoa</taxon>
        <taxon>Spiralia</taxon>
        <taxon>Gnathifera</taxon>
        <taxon>Rotifera</taxon>
        <taxon>Eurotatoria</taxon>
        <taxon>Bdelloidea</taxon>
        <taxon>Adinetida</taxon>
        <taxon>Adinetidae</taxon>
        <taxon>Adineta</taxon>
    </lineage>
</organism>
<dbReference type="EMBL" id="CAJOBB010001665">
    <property type="protein sequence ID" value="CAF3887590.1"/>
    <property type="molecule type" value="Genomic_DNA"/>
</dbReference>
<dbReference type="InterPro" id="IPR012340">
    <property type="entry name" value="NA-bd_OB-fold"/>
</dbReference>
<name>A0A819GPT3_9BILA</name>
<feature type="region of interest" description="Disordered" evidence="1">
    <location>
        <begin position="1"/>
        <end position="30"/>
    </location>
</feature>
<protein>
    <submittedName>
        <fullName evidence="2">Uncharacterized protein</fullName>
    </submittedName>
</protein>
<gene>
    <name evidence="2" type="ORF">KXQ929_LOCUS22102</name>
</gene>
<dbReference type="AlphaFoldDB" id="A0A819GPT3"/>
<evidence type="ECO:0000256" key="1">
    <source>
        <dbReference type="SAM" id="MobiDB-lite"/>
    </source>
</evidence>
<evidence type="ECO:0000313" key="2">
    <source>
        <dbReference type="EMBL" id="CAF3887590.1"/>
    </source>
</evidence>
<feature type="compositionally biased region" description="Low complexity" evidence="1">
    <location>
        <begin position="7"/>
        <end position="25"/>
    </location>
</feature>
<accession>A0A819GPT3</accession>
<sequence length="483" mass="55440">MGSLPLSTDNLSSSNKSSLEESTASMLQEDDQSIPQKSIYGKIVMVNRFKHYAFIKRTDINTDRNIFVREASVISNLQNPVFLVSDKCQFDIIEGTRGYEAINVRVQTRIINDMNKSKHTSHIKFKKSKQTNATNIFQTTMNTVIGFVTEVMDEIRGPFENYRRFQLMNVDKEIISGSVFSKMTIEKTSSGTILLSAEKNKSAVRLVGELSNDEDNQQTIKLSINSKYDKCIDWAEGEIVRPDYNITTTSIYDALQSSTPIRLQVVVLDENEEIFINEYEKPYAYKMFIIADSSGTIPLIVYDYLIDSLKINETFIFTQIKWKKIHDKIILTTTSNTTISHTAHVINPNLHNMEESMTFNQMDVQQINTCFEEITNTQKQMICLSCKQNLIPIKGKEHLLKCDNCSKFAWSKLNEMNATFVLQIDNQKSSFSAVKDVLEIVFQEQNADVPLTFENFSRYYLTNGPWKITLSHFHRLILGIQKI</sequence>
<dbReference type="Gene3D" id="2.40.50.140">
    <property type="entry name" value="Nucleic acid-binding proteins"/>
    <property type="match status" value="2"/>
</dbReference>
<dbReference type="Proteomes" id="UP000663868">
    <property type="component" value="Unassembled WGS sequence"/>
</dbReference>
<evidence type="ECO:0000313" key="3">
    <source>
        <dbReference type="Proteomes" id="UP000663868"/>
    </source>
</evidence>
<reference evidence="2" key="1">
    <citation type="submission" date="2021-02" db="EMBL/GenBank/DDBJ databases">
        <authorList>
            <person name="Nowell W R."/>
        </authorList>
    </citation>
    <scope>NUCLEOTIDE SEQUENCE</scope>
</reference>
<dbReference type="SUPFAM" id="SSF50249">
    <property type="entry name" value="Nucleic acid-binding proteins"/>
    <property type="match status" value="1"/>
</dbReference>